<comment type="similarity">
    <text evidence="1">Belongs to the NAD(P)-dependent epimerase/dehydratase family.</text>
</comment>
<dbReference type="Pfam" id="PF01370">
    <property type="entry name" value="Epimerase"/>
    <property type="match status" value="1"/>
</dbReference>
<keyword evidence="2" id="KW-0560">Oxidoreductase</keyword>
<evidence type="ECO:0000259" key="4">
    <source>
        <dbReference type="Pfam" id="PF01370"/>
    </source>
</evidence>
<sequence>MTTPAKQAPEIRVLVTGAAGSIGGMFWKSEHQTFALRLADLHTAKLADAPCDSRQLDVSDYPACLDACKDIDVVLHLAGMPHADADFHADLLQANIIGTYNIFQAAAQQGCKRVVFASSAQAVEAYPLDVQVSETMAPRARNMYGASKVFGEGVASAFAAQTGMAAIAVRIANVADFQPGQQHSPRDVAAFISERDVVHLLACCIRADVQGYHVVHGVSDNRYKRLSIDHTRTLLDYRPQDDGFALLGIAA</sequence>
<evidence type="ECO:0000313" key="6">
    <source>
        <dbReference type="Proteomes" id="UP000027604"/>
    </source>
</evidence>
<organism evidence="5 6">
    <name type="scientific">Janthinobacterium agaricidamnosum NBRC 102515 = DSM 9628</name>
    <dbReference type="NCBI Taxonomy" id="1349767"/>
    <lineage>
        <taxon>Bacteria</taxon>
        <taxon>Pseudomonadati</taxon>
        <taxon>Pseudomonadota</taxon>
        <taxon>Betaproteobacteria</taxon>
        <taxon>Burkholderiales</taxon>
        <taxon>Oxalobacteraceae</taxon>
        <taxon>Janthinobacterium</taxon>
    </lineage>
</organism>
<gene>
    <name evidence="5" type="ORF">GJA_1432</name>
</gene>
<keyword evidence="6" id="KW-1185">Reference proteome</keyword>
<dbReference type="Gene3D" id="3.40.50.720">
    <property type="entry name" value="NAD(P)-binding Rossmann-like Domain"/>
    <property type="match status" value="1"/>
</dbReference>
<dbReference type="InterPro" id="IPR001509">
    <property type="entry name" value="Epimerase_deHydtase"/>
</dbReference>
<dbReference type="CDD" id="cd08946">
    <property type="entry name" value="SDR_e"/>
    <property type="match status" value="1"/>
</dbReference>
<evidence type="ECO:0000256" key="3">
    <source>
        <dbReference type="ARBA" id="ARBA00023027"/>
    </source>
</evidence>
<dbReference type="RefSeq" id="WP_038490204.1">
    <property type="nucleotide sequence ID" value="NZ_BCTH01000069.1"/>
</dbReference>
<dbReference type="GO" id="GO:0016491">
    <property type="term" value="F:oxidoreductase activity"/>
    <property type="evidence" value="ECO:0007669"/>
    <property type="project" value="UniProtKB-KW"/>
</dbReference>
<reference evidence="5 6" key="1">
    <citation type="journal article" date="2015" name="Genome Announc.">
        <title>Genome Sequence of Mushroom Soft-Rot Pathogen Janthinobacterium agaricidamnosum.</title>
        <authorList>
            <person name="Graupner K."/>
            <person name="Lackner G."/>
            <person name="Hertweck C."/>
        </authorList>
    </citation>
    <scope>NUCLEOTIDE SEQUENCE [LARGE SCALE GENOMIC DNA]</scope>
    <source>
        <strain evidence="6">NBRC 102515 / DSM 9628</strain>
    </source>
</reference>
<keyword evidence="3" id="KW-0520">NAD</keyword>
<dbReference type="InterPro" id="IPR036291">
    <property type="entry name" value="NAD(P)-bd_dom_sf"/>
</dbReference>
<dbReference type="PATRIC" id="fig|1349767.4.peg.3136"/>
<proteinExistence type="inferred from homology"/>
<evidence type="ECO:0000256" key="2">
    <source>
        <dbReference type="ARBA" id="ARBA00023002"/>
    </source>
</evidence>
<accession>W0V3C0</accession>
<dbReference type="eggNOG" id="COG0451">
    <property type="taxonomic scope" value="Bacteria"/>
</dbReference>
<dbReference type="PANTHER" id="PTHR43103:SF5">
    <property type="entry name" value="4-EPIMERASE, PUTATIVE (AFU_ORTHOLOGUE AFUA_7G00360)-RELATED"/>
    <property type="match status" value="1"/>
</dbReference>
<dbReference type="STRING" id="1349767.GJA_1432"/>
<dbReference type="SUPFAM" id="SSF51735">
    <property type="entry name" value="NAD(P)-binding Rossmann-fold domains"/>
    <property type="match status" value="1"/>
</dbReference>
<dbReference type="PANTHER" id="PTHR43103">
    <property type="entry name" value="NUCLEOSIDE-DIPHOSPHATE-SUGAR EPIMERASE"/>
    <property type="match status" value="1"/>
</dbReference>
<dbReference type="KEGG" id="jag:GJA_1432"/>
<dbReference type="AlphaFoldDB" id="W0V3C0"/>
<dbReference type="HOGENOM" id="CLU_079334_1_1_4"/>
<dbReference type="OrthoDB" id="8770295at2"/>
<name>W0V3C0_9BURK</name>
<evidence type="ECO:0000313" key="5">
    <source>
        <dbReference type="EMBL" id="CDG82085.1"/>
    </source>
</evidence>
<feature type="domain" description="NAD-dependent epimerase/dehydratase" evidence="4">
    <location>
        <begin position="13"/>
        <end position="183"/>
    </location>
</feature>
<dbReference type="EMBL" id="HG322949">
    <property type="protein sequence ID" value="CDG82085.1"/>
    <property type="molecule type" value="Genomic_DNA"/>
</dbReference>
<evidence type="ECO:0000256" key="1">
    <source>
        <dbReference type="ARBA" id="ARBA00007637"/>
    </source>
</evidence>
<protein>
    <submittedName>
        <fullName evidence="5">Short chain dehydrogenase family protein</fullName>
    </submittedName>
</protein>
<dbReference type="Proteomes" id="UP000027604">
    <property type="component" value="Chromosome I"/>
</dbReference>